<organism evidence="2 3">
    <name type="scientific">Gibberella subglutinans</name>
    <name type="common">Fusarium subglutinans</name>
    <dbReference type="NCBI Taxonomy" id="42677"/>
    <lineage>
        <taxon>Eukaryota</taxon>
        <taxon>Fungi</taxon>
        <taxon>Dikarya</taxon>
        <taxon>Ascomycota</taxon>
        <taxon>Pezizomycotina</taxon>
        <taxon>Sordariomycetes</taxon>
        <taxon>Hypocreomycetidae</taxon>
        <taxon>Hypocreales</taxon>
        <taxon>Nectriaceae</taxon>
        <taxon>Fusarium</taxon>
        <taxon>Fusarium fujikuroi species complex</taxon>
    </lineage>
</organism>
<dbReference type="AlphaFoldDB" id="A0A8H5L8M6"/>
<evidence type="ECO:0000313" key="3">
    <source>
        <dbReference type="Proteomes" id="UP000547976"/>
    </source>
</evidence>
<evidence type="ECO:0000256" key="1">
    <source>
        <dbReference type="SAM" id="MobiDB-lite"/>
    </source>
</evidence>
<sequence>MCYSCNNKGYFSSRCKDGRGPMARRETDELEMARPTQNYRPVTPARPVSRLPSHLEARASSSIRSDGSSSRATSRQGISSQPVSTQTPSNRPISSQAISSRASSSRASSSRASSSQASYLPQAQTNIQYEPSIMSVESQEALVNGLMSFRFEIKDMGARIEYLIALRKRLSHKQKKIVNEEYEQAMNSPSMIVLYEVYKQAANHATDCKNAVDQRMAQYNNRFLHAPPEAQMEIYELQEKWIQATINTAEQRLDYLQHYPFAYQNRDAIRGHITAAEDSMKGALGALKEVDRNKRASVMFEEGSHYVLENSIVLVYGLHDVTYQDVQQACDFATETYAKKILNWPNGRLEKPDIFKAESHDGQLTDSNNCFERFVGHLHDVFETSSRKNLPSYPHAFVVMDGSCLEKDVTAVLVLALKPEDE</sequence>
<feature type="compositionally biased region" description="Polar residues" evidence="1">
    <location>
        <begin position="76"/>
        <end position="92"/>
    </location>
</feature>
<name>A0A8H5L8M6_GIBSU</name>
<dbReference type="RefSeq" id="XP_036532208.1">
    <property type="nucleotide sequence ID" value="XM_036677109.1"/>
</dbReference>
<reference evidence="2 3" key="1">
    <citation type="submission" date="2020-05" db="EMBL/GenBank/DDBJ databases">
        <title>Identification and distribution of gene clusters putatively required for synthesis of sphingolipid metabolism inhibitors in phylogenetically diverse species of the filamentous fungus Fusarium.</title>
        <authorList>
            <person name="Kim H.-S."/>
            <person name="Busman M."/>
            <person name="Brown D.W."/>
            <person name="Divon H."/>
            <person name="Uhlig S."/>
            <person name="Proctor R.H."/>
        </authorList>
    </citation>
    <scope>NUCLEOTIDE SEQUENCE [LARGE SCALE GENOMIC DNA]</scope>
    <source>
        <strain evidence="2 3">NRRL 66333</strain>
    </source>
</reference>
<comment type="caution">
    <text evidence="2">The sequence shown here is derived from an EMBL/GenBank/DDBJ whole genome shotgun (WGS) entry which is preliminary data.</text>
</comment>
<feature type="compositionally biased region" description="Low complexity" evidence="1">
    <location>
        <begin position="93"/>
        <end position="118"/>
    </location>
</feature>
<dbReference type="GeneID" id="59311827"/>
<feature type="compositionally biased region" description="Basic and acidic residues" evidence="1">
    <location>
        <begin position="14"/>
        <end position="27"/>
    </location>
</feature>
<proteinExistence type="predicted"/>
<evidence type="ECO:0000313" key="2">
    <source>
        <dbReference type="EMBL" id="KAF5585815.1"/>
    </source>
</evidence>
<dbReference type="Proteomes" id="UP000547976">
    <property type="component" value="Unassembled WGS sequence"/>
</dbReference>
<feature type="region of interest" description="Disordered" evidence="1">
    <location>
        <begin position="13"/>
        <end position="120"/>
    </location>
</feature>
<keyword evidence="3" id="KW-1185">Reference proteome</keyword>
<dbReference type="OrthoDB" id="3558762at2759"/>
<protein>
    <submittedName>
        <fullName evidence="2">Uncharacterized protein</fullName>
    </submittedName>
</protein>
<feature type="compositionally biased region" description="Low complexity" evidence="1">
    <location>
        <begin position="58"/>
        <end position="75"/>
    </location>
</feature>
<gene>
    <name evidence="2" type="ORF">FSUBG_12332</name>
</gene>
<dbReference type="EMBL" id="JAAOAV010000262">
    <property type="protein sequence ID" value="KAF5585815.1"/>
    <property type="molecule type" value="Genomic_DNA"/>
</dbReference>
<accession>A0A8H5L8M6</accession>